<feature type="region of interest" description="Disordered" evidence="1">
    <location>
        <begin position="1"/>
        <end position="30"/>
    </location>
</feature>
<sequence>MSASPGKSHIPASYDDNTSQPPWEQRSVARVPYLTSKTEPLTMAEKEAMPAYWATNGRQTAEMHRPRTHSKGQRSTDHIMKQLHHEDRENDWRHSIPKTAPPFVSPSPPELPSKDYHRAVQSDPKLDSQLPAWVKGPPSPPESFSSAAGSDKTVFSTGSQPYASDQGPPSAPVAPSQFPGTMSHHDTPHHRSRTRSAADRQTAPRSWSDPPITDREATAPKKESIERGKFGSRFKSAFKSAFKRDPIDESQFERIGDKHWTDES</sequence>
<dbReference type="OrthoDB" id="3634152at2759"/>
<reference evidence="2 3" key="1">
    <citation type="submission" date="2015-03" db="EMBL/GenBank/DDBJ databases">
        <title>RNA-seq based gene annotation and comparative genomics of four Zymoseptoria species reveal species-specific pathogenicity related genes and transposable element activity.</title>
        <authorList>
            <person name="Grandaubert J."/>
            <person name="Bhattacharyya A."/>
            <person name="Stukenbrock E.H."/>
        </authorList>
    </citation>
    <scope>NUCLEOTIDE SEQUENCE [LARGE SCALE GENOMIC DNA]</scope>
    <source>
        <strain evidence="2 3">Zb18110</strain>
    </source>
</reference>
<name>A0A0F4GSJ4_9PEZI</name>
<organism evidence="2 3">
    <name type="scientific">Zymoseptoria brevis</name>
    <dbReference type="NCBI Taxonomy" id="1047168"/>
    <lineage>
        <taxon>Eukaryota</taxon>
        <taxon>Fungi</taxon>
        <taxon>Dikarya</taxon>
        <taxon>Ascomycota</taxon>
        <taxon>Pezizomycotina</taxon>
        <taxon>Dothideomycetes</taxon>
        <taxon>Dothideomycetidae</taxon>
        <taxon>Mycosphaerellales</taxon>
        <taxon>Mycosphaerellaceae</taxon>
        <taxon>Zymoseptoria</taxon>
    </lineage>
</organism>
<gene>
    <name evidence="2" type="ORF">TI39_contig331g00023</name>
</gene>
<evidence type="ECO:0000256" key="1">
    <source>
        <dbReference type="SAM" id="MobiDB-lite"/>
    </source>
</evidence>
<accession>A0A0F4GSJ4</accession>
<feature type="region of interest" description="Disordered" evidence="1">
    <location>
        <begin position="56"/>
        <end position="230"/>
    </location>
</feature>
<feature type="compositionally biased region" description="Pro residues" evidence="1">
    <location>
        <begin position="99"/>
        <end position="111"/>
    </location>
</feature>
<feature type="compositionally biased region" description="Polar residues" evidence="1">
    <location>
        <begin position="153"/>
        <end position="163"/>
    </location>
</feature>
<comment type="caution">
    <text evidence="2">The sequence shown here is derived from an EMBL/GenBank/DDBJ whole genome shotgun (WGS) entry which is preliminary data.</text>
</comment>
<evidence type="ECO:0000313" key="2">
    <source>
        <dbReference type="EMBL" id="KJY00397.1"/>
    </source>
</evidence>
<dbReference type="Proteomes" id="UP000033647">
    <property type="component" value="Unassembled WGS sequence"/>
</dbReference>
<evidence type="ECO:0000313" key="3">
    <source>
        <dbReference type="Proteomes" id="UP000033647"/>
    </source>
</evidence>
<feature type="compositionally biased region" description="Basic and acidic residues" evidence="1">
    <location>
        <begin position="212"/>
        <end position="229"/>
    </location>
</feature>
<dbReference type="EMBL" id="LAFY01000323">
    <property type="protein sequence ID" value="KJY00397.1"/>
    <property type="molecule type" value="Genomic_DNA"/>
</dbReference>
<proteinExistence type="predicted"/>
<feature type="compositionally biased region" description="Basic and acidic residues" evidence="1">
    <location>
        <begin position="112"/>
        <end position="126"/>
    </location>
</feature>
<protein>
    <submittedName>
        <fullName evidence="2">Uncharacterized protein</fullName>
    </submittedName>
</protein>
<dbReference type="AlphaFoldDB" id="A0A0F4GSJ4"/>
<feature type="compositionally biased region" description="Basic and acidic residues" evidence="1">
    <location>
        <begin position="74"/>
        <end position="94"/>
    </location>
</feature>
<keyword evidence="3" id="KW-1185">Reference proteome</keyword>